<dbReference type="EMBL" id="JAPDMZ010000100">
    <property type="protein sequence ID" value="KAK0550076.1"/>
    <property type="molecule type" value="Genomic_DNA"/>
</dbReference>
<dbReference type="PROSITE" id="PS00972">
    <property type="entry name" value="USP_1"/>
    <property type="match status" value="1"/>
</dbReference>
<feature type="compositionally biased region" description="Low complexity" evidence="7">
    <location>
        <begin position="907"/>
        <end position="921"/>
    </location>
</feature>
<feature type="compositionally biased region" description="Polar residues" evidence="7">
    <location>
        <begin position="776"/>
        <end position="809"/>
    </location>
</feature>
<gene>
    <name evidence="10" type="primary">UBP2</name>
    <name evidence="10" type="ORF">OC846_003833</name>
</gene>
<dbReference type="CDD" id="cd02666">
    <property type="entry name" value="Peptidase_C19J"/>
    <property type="match status" value="1"/>
</dbReference>
<keyword evidence="4" id="KW-0833">Ubl conjugation pathway</keyword>
<sequence length="1523" mass="163283">MRSADATVEGGQSSDAPSASSTITPIQTKAAEQTDEMPTWATDLPKYADMGFEFGNCATPAGLKNIGNTCYLNSVLQYFFTIKEVRDQVMEAAKVIQRTPELRLGGELRVGGRVVSPAEIERSRKFVVHLSNLFDNMITSPAAAVEPERELAYLALVSSRTEEAVLNTQNDSSAPQPAAVNTHAQPPTASDAMQTDHGAEQAAPASNAEGKAAESFNTGIQDADATLRPQEPAPRTELTAAALELNAAAHANATAPQAIAPQAQESLMQLGAQQDVGECLDNVVFQIEVGLRSAGAEPEPLPQSQEQVKPTSADAAASLNSAIERLFVGVSSQRVAPIVPAPDAKPSEPKQEIFTLIPIDITHEGCDVYDGLDNFFDDEEIEGSNVRRTVTLQQPPAILQIQAQRVLYDRAQGKAFKALTHLEVGDFISLDRYLELPSDHPKKAAHAQRRKATVESRTRQAEAIRRKTAMFNGKISIGDTLRSLSNTLGAYAARPGESGMDQGDLTALQQVLDQQAGEAQSDIETLDKEIASLKSAREQIWATESETLYELAAVFMHRGEATHGHYFLNQRQFPDPAPGHVRWLKYNDEQVSEATVQEVMKDSTGATPYLLIYVRRRPEPTATIETIQRLIIGVNVALPEDPLSGSQPHPSPEPANAAPPAAASGAESQGAEDVVMEEHVSETKGTPVSSAEIASATPVQETPTSTPMQTEQLRTAVLSPKGLGSAEERRAAWYTLLGVEPPLARASTSQKDRLHNIRSDVARSASPASATTATSEDSQLSLRNHSRNGLPTIQFGSLSHSDTASSFDSESVGDPESTIGSESVTTESQHNHLSPPLEHQVKASGLASSSGAAASEWHTVATKRKRAGSRATSQAGASDAERLSSNGHVDSNGRSDSHTRTVRLAETSSPTASTSALPNPALHGQRSINRFEALRGSSSSKSASNPARSRKQSHARRKDVFHDAEAGPAGPIPNGNQQRSTSADSHACSSQRQGDDADASHGATSRRSIDRIAALLGGDSGDPPRDASQVELDVNRSFLNFRQGSLKDDTVLAARRKQLSKLCIGVLERRRALSYYQGYHDVLTVLLLTLSPEDNEEADAPLLPELHLAAERLSLHWLRDAMTKNLDAVMGHLRLLRVLLQEVDSELASIVDRAFPLPYFALPWLITLLTHSLPDLALAQRVIDFVLVYGPMSALYLCVVIIQMNKEAVQKIGQDTSEDEMDAEIRMHQALSSLPTFKLDEEALPSRAPTPPPPPPPAPRDDQFADAVGDESLYEDPDVFGPADASATRSNGKNENSKRNGDAPSKNATPISKLLQRAADMMKQHSLSTSADATAQSQLAAIMGPGSVLYTWQAEVEKHLGSTSVADDTHWTAVDERAEHIVQVDSGATQPGSGFGSGDRFIIVHPELPATLSDETDADFIYEKGAGGVDMDEKGNDLSGRRPRLRTRTSVRASHKTEQATLAARTTTVTIAALGVAGVLLSMYAASNGGATVEGLVAAGSGDRAEQARQALGVLARWLSLMH</sequence>
<dbReference type="InterPro" id="IPR035969">
    <property type="entry name" value="Rab-GAP_TBC_sf"/>
</dbReference>
<dbReference type="SUPFAM" id="SSF54001">
    <property type="entry name" value="Cysteine proteinases"/>
    <property type="match status" value="1"/>
</dbReference>
<dbReference type="PROSITE" id="PS00973">
    <property type="entry name" value="USP_2"/>
    <property type="match status" value="1"/>
</dbReference>
<feature type="compositionally biased region" description="Low complexity" evidence="7">
    <location>
        <begin position="937"/>
        <end position="947"/>
    </location>
</feature>
<feature type="region of interest" description="Disordered" evidence="7">
    <location>
        <begin position="165"/>
        <end position="214"/>
    </location>
</feature>
<evidence type="ECO:0000256" key="6">
    <source>
        <dbReference type="ARBA" id="ARBA00022807"/>
    </source>
</evidence>
<evidence type="ECO:0000256" key="4">
    <source>
        <dbReference type="ARBA" id="ARBA00022786"/>
    </source>
</evidence>
<dbReference type="GO" id="GO:0061136">
    <property type="term" value="P:regulation of proteasomal protein catabolic process"/>
    <property type="evidence" value="ECO:0007669"/>
    <property type="project" value="TreeGrafter"/>
</dbReference>
<dbReference type="GO" id="GO:0043161">
    <property type="term" value="P:proteasome-mediated ubiquitin-dependent protein catabolic process"/>
    <property type="evidence" value="ECO:0007669"/>
    <property type="project" value="InterPro"/>
</dbReference>
<evidence type="ECO:0000256" key="5">
    <source>
        <dbReference type="ARBA" id="ARBA00022801"/>
    </source>
</evidence>
<feature type="compositionally biased region" description="Polar residues" evidence="7">
    <location>
        <begin position="697"/>
        <end position="711"/>
    </location>
</feature>
<name>A0AAN6JRP2_9BASI</name>
<feature type="compositionally biased region" description="Low complexity" evidence="7">
    <location>
        <begin position="764"/>
        <end position="775"/>
    </location>
</feature>
<dbReference type="PROSITE" id="PS50086">
    <property type="entry name" value="TBC_RABGAP"/>
    <property type="match status" value="1"/>
</dbReference>
<keyword evidence="5 10" id="KW-0378">Hydrolase</keyword>
<dbReference type="GO" id="GO:0016579">
    <property type="term" value="P:protein deubiquitination"/>
    <property type="evidence" value="ECO:0007669"/>
    <property type="project" value="InterPro"/>
</dbReference>
<evidence type="ECO:0000256" key="2">
    <source>
        <dbReference type="ARBA" id="ARBA00012759"/>
    </source>
</evidence>
<dbReference type="PANTHER" id="PTHR43982:SF6">
    <property type="entry name" value="UBIQUITIN CARBOXYL-TERMINAL HYDROLASE 2-RELATED"/>
    <property type="match status" value="1"/>
</dbReference>
<dbReference type="InterPro" id="IPR028889">
    <property type="entry name" value="USP"/>
</dbReference>
<evidence type="ECO:0000259" key="9">
    <source>
        <dbReference type="PROSITE" id="PS50235"/>
    </source>
</evidence>
<feature type="domain" description="Rab-GAP TBC" evidence="8">
    <location>
        <begin position="1002"/>
        <end position="1190"/>
    </location>
</feature>
<dbReference type="PANTHER" id="PTHR43982">
    <property type="entry name" value="UBIQUITIN CARBOXYL-TERMINAL HYDROLASE"/>
    <property type="match status" value="1"/>
</dbReference>
<feature type="compositionally biased region" description="Polar residues" evidence="7">
    <location>
        <begin position="818"/>
        <end position="832"/>
    </location>
</feature>
<feature type="compositionally biased region" description="Polar residues" evidence="7">
    <location>
        <begin position="974"/>
        <end position="992"/>
    </location>
</feature>
<dbReference type="Proteomes" id="UP001176517">
    <property type="component" value="Unassembled WGS sequence"/>
</dbReference>
<dbReference type="GO" id="GO:0070628">
    <property type="term" value="F:proteasome binding"/>
    <property type="evidence" value="ECO:0007669"/>
    <property type="project" value="TreeGrafter"/>
</dbReference>
<dbReference type="InterPro" id="IPR044635">
    <property type="entry name" value="UBP14-like"/>
</dbReference>
<dbReference type="EC" id="3.4.19.12" evidence="2"/>
<evidence type="ECO:0000256" key="3">
    <source>
        <dbReference type="ARBA" id="ARBA00022670"/>
    </source>
</evidence>
<keyword evidence="11" id="KW-1185">Reference proteome</keyword>
<dbReference type="Gene3D" id="1.10.472.80">
    <property type="entry name" value="Ypt/Rab-GAP domain of gyp1p, domain 3"/>
    <property type="match status" value="1"/>
</dbReference>
<dbReference type="SUPFAM" id="SSF47923">
    <property type="entry name" value="Ypt/Rab-GAP domain of gyp1p"/>
    <property type="match status" value="2"/>
</dbReference>
<evidence type="ECO:0000259" key="8">
    <source>
        <dbReference type="PROSITE" id="PS50086"/>
    </source>
</evidence>
<feature type="compositionally biased region" description="Polar residues" evidence="7">
    <location>
        <begin position="166"/>
        <end position="175"/>
    </location>
</feature>
<reference evidence="10" key="1">
    <citation type="journal article" date="2023" name="PhytoFront">
        <title>Draft Genome Resources of Seven Strains of Tilletia horrida, Causal Agent of Kernel Smut of Rice.</title>
        <authorList>
            <person name="Khanal S."/>
            <person name="Antony Babu S."/>
            <person name="Zhou X.G."/>
        </authorList>
    </citation>
    <scope>NUCLEOTIDE SEQUENCE</scope>
    <source>
        <strain evidence="10">TX6</strain>
    </source>
</reference>
<evidence type="ECO:0000313" key="10">
    <source>
        <dbReference type="EMBL" id="KAK0550076.1"/>
    </source>
</evidence>
<keyword evidence="6" id="KW-0788">Thiol protease</keyword>
<feature type="compositionally biased region" description="Acidic residues" evidence="7">
    <location>
        <begin position="1268"/>
        <end position="1278"/>
    </location>
</feature>
<feature type="region of interest" description="Disordered" evidence="7">
    <location>
        <begin position="1"/>
        <end position="24"/>
    </location>
</feature>
<comment type="catalytic activity">
    <reaction evidence="1">
        <text>Thiol-dependent hydrolysis of ester, thioester, amide, peptide and isopeptide bonds formed by the C-terminal Gly of ubiquitin (a 76-residue protein attached to proteins as an intracellular targeting signal).</text>
        <dbReference type="EC" id="3.4.19.12"/>
    </reaction>
</comment>
<feature type="compositionally biased region" description="Polar residues" evidence="7">
    <location>
        <begin position="182"/>
        <end position="193"/>
    </location>
</feature>
<dbReference type="Gene3D" id="1.10.8.1310">
    <property type="match status" value="2"/>
</dbReference>
<feature type="compositionally biased region" description="Pro residues" evidence="7">
    <location>
        <begin position="1248"/>
        <end position="1258"/>
    </location>
</feature>
<dbReference type="PROSITE" id="PS50235">
    <property type="entry name" value="USP_3"/>
    <property type="match status" value="1"/>
</dbReference>
<feature type="region of interest" description="Disordered" evidence="7">
    <location>
        <begin position="1243"/>
        <end position="1308"/>
    </location>
</feature>
<dbReference type="InterPro" id="IPR000195">
    <property type="entry name" value="Rab-GAP-TBC_dom"/>
</dbReference>
<protein>
    <recommendedName>
        <fullName evidence="2">ubiquitinyl hydrolase 1</fullName>
        <ecNumber evidence="2">3.4.19.12</ecNumber>
    </recommendedName>
</protein>
<organism evidence="10 11">
    <name type="scientific">Tilletia horrida</name>
    <dbReference type="NCBI Taxonomy" id="155126"/>
    <lineage>
        <taxon>Eukaryota</taxon>
        <taxon>Fungi</taxon>
        <taxon>Dikarya</taxon>
        <taxon>Basidiomycota</taxon>
        <taxon>Ustilaginomycotina</taxon>
        <taxon>Exobasidiomycetes</taxon>
        <taxon>Tilletiales</taxon>
        <taxon>Tilletiaceae</taxon>
        <taxon>Tilletia</taxon>
    </lineage>
</organism>
<dbReference type="GO" id="GO:0004843">
    <property type="term" value="F:cysteine-type deubiquitinase activity"/>
    <property type="evidence" value="ECO:0007669"/>
    <property type="project" value="UniProtKB-EC"/>
</dbReference>
<dbReference type="Gene3D" id="3.90.70.10">
    <property type="entry name" value="Cysteine proteinases"/>
    <property type="match status" value="2"/>
</dbReference>
<feature type="compositionally biased region" description="Basic residues" evidence="7">
    <location>
        <begin position="948"/>
        <end position="957"/>
    </location>
</feature>
<dbReference type="InterPro" id="IPR001394">
    <property type="entry name" value="Peptidase_C19_UCH"/>
</dbReference>
<evidence type="ECO:0000313" key="11">
    <source>
        <dbReference type="Proteomes" id="UP001176517"/>
    </source>
</evidence>
<dbReference type="InterPro" id="IPR038765">
    <property type="entry name" value="Papain-like_cys_pep_sf"/>
</dbReference>
<dbReference type="SMART" id="SM00164">
    <property type="entry name" value="TBC"/>
    <property type="match status" value="1"/>
</dbReference>
<feature type="region of interest" description="Disordered" evidence="7">
    <location>
        <begin position="759"/>
        <end position="1006"/>
    </location>
</feature>
<proteinExistence type="predicted"/>
<dbReference type="InterPro" id="IPR018200">
    <property type="entry name" value="USP_CS"/>
</dbReference>
<evidence type="ECO:0000256" key="7">
    <source>
        <dbReference type="SAM" id="MobiDB-lite"/>
    </source>
</evidence>
<feature type="domain" description="USP" evidence="9">
    <location>
        <begin position="61"/>
        <end position="616"/>
    </location>
</feature>
<feature type="compositionally biased region" description="Low complexity" evidence="7">
    <location>
        <begin position="843"/>
        <end position="855"/>
    </location>
</feature>
<comment type="caution">
    <text evidence="10">The sequence shown here is derived from an EMBL/GenBank/DDBJ whole genome shotgun (WGS) entry which is preliminary data.</text>
</comment>
<feature type="region of interest" description="Disordered" evidence="7">
    <location>
        <begin position="641"/>
        <end position="711"/>
    </location>
</feature>
<dbReference type="Pfam" id="PF00443">
    <property type="entry name" value="UCH"/>
    <property type="match status" value="1"/>
</dbReference>
<evidence type="ECO:0000256" key="1">
    <source>
        <dbReference type="ARBA" id="ARBA00000707"/>
    </source>
</evidence>
<keyword evidence="3 10" id="KW-0645">Protease</keyword>
<accession>A0AAN6JRP2</accession>
<feature type="compositionally biased region" description="Low complexity" evidence="7">
    <location>
        <begin position="654"/>
        <end position="672"/>
    </location>
</feature>
<feature type="compositionally biased region" description="Polar residues" evidence="7">
    <location>
        <begin position="10"/>
        <end position="24"/>
    </location>
</feature>
<dbReference type="Pfam" id="PF00566">
    <property type="entry name" value="RabGAP-TBC"/>
    <property type="match status" value="1"/>
</dbReference>